<gene>
    <name evidence="1" type="ORF">MRATA1EN22A_LOCUS17846</name>
</gene>
<protein>
    <submittedName>
        <fullName evidence="1">Uncharacterized protein</fullName>
    </submittedName>
</protein>
<dbReference type="EMBL" id="OX596112">
    <property type="protein sequence ID" value="CAN0405239.1"/>
    <property type="molecule type" value="Genomic_DNA"/>
</dbReference>
<dbReference type="Proteomes" id="UP001162501">
    <property type="component" value="Chromosome 28"/>
</dbReference>
<reference evidence="1" key="2">
    <citation type="submission" date="2025-03" db="EMBL/GenBank/DDBJ databases">
        <authorList>
            <consortium name="ELIXIR-Norway"/>
            <consortium name="Elixir Norway"/>
        </authorList>
    </citation>
    <scope>NUCLEOTIDE SEQUENCE</scope>
</reference>
<evidence type="ECO:0000313" key="1">
    <source>
        <dbReference type="EMBL" id="CAN0405239.1"/>
    </source>
</evidence>
<evidence type="ECO:0000313" key="2">
    <source>
        <dbReference type="Proteomes" id="UP001162501"/>
    </source>
</evidence>
<proteinExistence type="predicted"/>
<name>A0AC59ZHB8_RANTA</name>
<sequence length="147" mass="15387">MFLLLSLHGLHVTGGRGLREVVSRLPPGVARLAALTSSPEQGCEAAAHPTLSGPASARPHWNPAPGSSLRGSVGAVGRRGPRASPRAPSTFALCFLLPSVPHLLLAAVRLFAEVGRKACEMQANPSEVLCGHACPRLCFVQDAVRCR</sequence>
<organism evidence="1 2">
    <name type="scientific">Rangifer tarandus platyrhynchus</name>
    <name type="common">Svalbard reindeer</name>
    <dbReference type="NCBI Taxonomy" id="3082113"/>
    <lineage>
        <taxon>Eukaryota</taxon>
        <taxon>Metazoa</taxon>
        <taxon>Chordata</taxon>
        <taxon>Craniata</taxon>
        <taxon>Vertebrata</taxon>
        <taxon>Euteleostomi</taxon>
        <taxon>Mammalia</taxon>
        <taxon>Eutheria</taxon>
        <taxon>Laurasiatheria</taxon>
        <taxon>Artiodactyla</taxon>
        <taxon>Ruminantia</taxon>
        <taxon>Pecora</taxon>
        <taxon>Cervidae</taxon>
        <taxon>Odocoileinae</taxon>
        <taxon>Rangifer</taxon>
    </lineage>
</organism>
<accession>A0AC59ZHB8</accession>
<reference evidence="1" key="1">
    <citation type="submission" date="2023-05" db="EMBL/GenBank/DDBJ databases">
        <authorList>
            <consortium name="ELIXIR-Norway"/>
        </authorList>
    </citation>
    <scope>NUCLEOTIDE SEQUENCE</scope>
</reference>